<dbReference type="GO" id="GO:0005829">
    <property type="term" value="C:cytosol"/>
    <property type="evidence" value="ECO:0007669"/>
    <property type="project" value="TreeGrafter"/>
</dbReference>
<keyword evidence="4" id="KW-1185">Reference proteome</keyword>
<dbReference type="EMBL" id="SDKM01000004">
    <property type="protein sequence ID" value="RYP88003.1"/>
    <property type="molecule type" value="Genomic_DNA"/>
</dbReference>
<dbReference type="GO" id="GO:0003700">
    <property type="term" value="F:DNA-binding transcription factor activity"/>
    <property type="evidence" value="ECO:0007669"/>
    <property type="project" value="TreeGrafter"/>
</dbReference>
<protein>
    <submittedName>
        <fullName evidence="3">Helix-turn-helix domain-containing protein</fullName>
    </submittedName>
</protein>
<comment type="caution">
    <text evidence="3">The sequence shown here is derived from an EMBL/GenBank/DDBJ whole genome shotgun (WGS) entry which is preliminary data.</text>
</comment>
<dbReference type="AlphaFoldDB" id="A0A4Q4ZIF8"/>
<keyword evidence="1" id="KW-0238">DNA-binding</keyword>
<sequence>MDARQIDVLNRCDPAELGRRLRAVRLSRGMTQSDVAGSGMSIAYVSRMESGQRRPTVKVLDEIAHRLEVSVEELLGQPAPREVDEIRLTLDYAELSLESGEPLEAATRVGEALGRLESAPVDGLDVRARFLNARAHEALGHTDDAIEELESLVAGGAVSGLMRVKAGIALSRVYRESGDLGRAIDTGEHVLAELTESGLDSSDEAVQLAVTIAAAYFERGDSGHAVRICRAAIAKAEELGSPTARASAYWNASAMQARRGDIGNAAPLAERALALLSEGQDSRNLARLRTELGRLQLALDPPAVEQARENLEKAAEELAWSSAAPVDRAWTQLGLARAGFLAGDLVGGRELANEVHAISDGHAPLAEAEARALEGQTYAAEGDMAQAARAYQQAVLVLSAIGADRGAAQLWFDLADLLDQVGLADEARAAYRRAAASTGLRARTRTPTRSLV</sequence>
<gene>
    <name evidence="3" type="ORF">EKO23_03900</name>
</gene>
<dbReference type="SMART" id="SM00530">
    <property type="entry name" value="HTH_XRE"/>
    <property type="match status" value="1"/>
</dbReference>
<evidence type="ECO:0000313" key="3">
    <source>
        <dbReference type="EMBL" id="RYP88003.1"/>
    </source>
</evidence>
<dbReference type="PANTHER" id="PTHR46797:SF1">
    <property type="entry name" value="METHYLPHOSPHONATE SYNTHASE"/>
    <property type="match status" value="1"/>
</dbReference>
<dbReference type="RefSeq" id="WP_134714298.1">
    <property type="nucleotide sequence ID" value="NZ_SDKM01000004.1"/>
</dbReference>
<evidence type="ECO:0000313" key="4">
    <source>
        <dbReference type="Proteomes" id="UP000295198"/>
    </source>
</evidence>
<dbReference type="Proteomes" id="UP000295198">
    <property type="component" value="Unassembled WGS sequence"/>
</dbReference>
<organism evidence="3 4">
    <name type="scientific">Nocardioides guangzhouensis</name>
    <dbReference type="NCBI Taxonomy" id="2497878"/>
    <lineage>
        <taxon>Bacteria</taxon>
        <taxon>Bacillati</taxon>
        <taxon>Actinomycetota</taxon>
        <taxon>Actinomycetes</taxon>
        <taxon>Propionibacteriales</taxon>
        <taxon>Nocardioidaceae</taxon>
        <taxon>Nocardioides</taxon>
    </lineage>
</organism>
<dbReference type="PROSITE" id="PS50943">
    <property type="entry name" value="HTH_CROC1"/>
    <property type="match status" value="1"/>
</dbReference>
<feature type="domain" description="HTH cro/C1-type" evidence="2">
    <location>
        <begin position="21"/>
        <end position="74"/>
    </location>
</feature>
<dbReference type="OrthoDB" id="3675359at2"/>
<dbReference type="InterPro" id="IPR011990">
    <property type="entry name" value="TPR-like_helical_dom_sf"/>
</dbReference>
<dbReference type="GO" id="GO:0003677">
    <property type="term" value="F:DNA binding"/>
    <property type="evidence" value="ECO:0007669"/>
    <property type="project" value="UniProtKB-KW"/>
</dbReference>
<evidence type="ECO:0000259" key="2">
    <source>
        <dbReference type="PROSITE" id="PS50943"/>
    </source>
</evidence>
<dbReference type="CDD" id="cd00093">
    <property type="entry name" value="HTH_XRE"/>
    <property type="match status" value="1"/>
</dbReference>
<dbReference type="InterPro" id="IPR050807">
    <property type="entry name" value="TransReg_Diox_bact_type"/>
</dbReference>
<dbReference type="Gene3D" id="1.25.40.10">
    <property type="entry name" value="Tetratricopeptide repeat domain"/>
    <property type="match status" value="1"/>
</dbReference>
<dbReference type="SUPFAM" id="SSF47413">
    <property type="entry name" value="lambda repressor-like DNA-binding domains"/>
    <property type="match status" value="1"/>
</dbReference>
<name>A0A4Q4ZIF8_9ACTN</name>
<dbReference type="InterPro" id="IPR010982">
    <property type="entry name" value="Lambda_DNA-bd_dom_sf"/>
</dbReference>
<dbReference type="InterPro" id="IPR001387">
    <property type="entry name" value="Cro/C1-type_HTH"/>
</dbReference>
<dbReference type="Pfam" id="PF01381">
    <property type="entry name" value="HTH_3"/>
    <property type="match status" value="1"/>
</dbReference>
<evidence type="ECO:0000256" key="1">
    <source>
        <dbReference type="ARBA" id="ARBA00023125"/>
    </source>
</evidence>
<proteinExistence type="predicted"/>
<dbReference type="SUPFAM" id="SSF48452">
    <property type="entry name" value="TPR-like"/>
    <property type="match status" value="3"/>
</dbReference>
<dbReference type="PANTHER" id="PTHR46797">
    <property type="entry name" value="HTH-TYPE TRANSCRIPTIONAL REGULATOR"/>
    <property type="match status" value="1"/>
</dbReference>
<accession>A0A4Q4ZIF8</accession>
<dbReference type="Gene3D" id="1.10.260.40">
    <property type="entry name" value="lambda repressor-like DNA-binding domains"/>
    <property type="match status" value="1"/>
</dbReference>
<reference evidence="3 4" key="1">
    <citation type="submission" date="2019-01" db="EMBL/GenBank/DDBJ databases">
        <title>Nocardioides guangzhouensis sp. nov., an actinobacterium isolated from soil.</title>
        <authorList>
            <person name="Fu Y."/>
            <person name="Cai Y."/>
            <person name="Lin Z."/>
            <person name="Chen P."/>
        </authorList>
    </citation>
    <scope>NUCLEOTIDE SEQUENCE [LARGE SCALE GENOMIC DNA]</scope>
    <source>
        <strain evidence="3 4">130</strain>
    </source>
</reference>